<dbReference type="AlphaFoldDB" id="E6PYP9"/>
<proteinExistence type="predicted"/>
<dbReference type="PANTHER" id="PTHR23244">
    <property type="entry name" value="KELCH REPEAT DOMAIN"/>
    <property type="match status" value="1"/>
</dbReference>
<name>E6PYP9_9ZZZZ</name>
<sequence>MKAHLLWNNLSGLAILAFVLSGCGGNSGGSGSSPATKNQWVWMGGANTRMQSSVYGTMGTPSPQNAPGARFSAAAWTDAQGNFWLYGGYGVASLSQVGHLSDMWEFSNGQWTWQSGSNTSTKLAVYGTMGTASANNTPGGRDYAATWTDKSGNFWLFSGIGAPNDLWKYANGQWTWMGGSNTFFADTPTHGVYGTMGQPSPGNMPGPRWGAATWTDSSGNLWMYGGEGYGASGPGALGDLWRYSNGMWTWMAGSDQTYPAPDYGQQGVAAAANTPGWRSGAATWADSKGNLWLFGGAGNLGEQNDLWKYSNGQWTWVSGSNQGDTPGIYNSEGNAGQGDYPGGRDSAVTWTDAQGNFWLFGGNGVASGPGAEEMNDLWEYSNGQWIWVNGSSTTTFPITPGNYGTLGVPAVTNIPPPRIYATGWIDKSGNLWLFGGASPSSVPFAWYNDLWKYTP</sequence>
<dbReference type="PANTHER" id="PTHR23244:SF456">
    <property type="entry name" value="MULTIPLE EPIDERMAL GROWTH FACTOR-LIKE DOMAINS PROTEIN 8"/>
    <property type="match status" value="1"/>
</dbReference>
<protein>
    <recommendedName>
        <fullName evidence="2">Galactose oxidase</fullName>
    </recommendedName>
</protein>
<dbReference type="SUPFAM" id="SSF117281">
    <property type="entry name" value="Kelch motif"/>
    <property type="match status" value="1"/>
</dbReference>
<dbReference type="EMBL" id="CABN01000086">
    <property type="protein sequence ID" value="CBI00058.1"/>
    <property type="molecule type" value="Genomic_DNA"/>
</dbReference>
<dbReference type="Gene3D" id="2.120.10.80">
    <property type="entry name" value="Kelch-type beta propeller"/>
    <property type="match status" value="3"/>
</dbReference>
<accession>E6PYP9</accession>
<gene>
    <name evidence="1" type="ORF">CARN3_1040</name>
</gene>
<reference evidence="1" key="1">
    <citation type="submission" date="2009-10" db="EMBL/GenBank/DDBJ databases">
        <title>Diversity of trophic interactions inside an arsenic-rich microbial ecosystem.</title>
        <authorList>
            <person name="Bertin P.N."/>
            <person name="Heinrich-Salmeron A."/>
            <person name="Pelletier E."/>
            <person name="Goulhen-Chollet F."/>
            <person name="Arsene-Ploetze F."/>
            <person name="Gallien S."/>
            <person name="Calteau A."/>
            <person name="Vallenet D."/>
            <person name="Casiot C."/>
            <person name="Chane-Woon-Ming B."/>
            <person name="Giloteaux L."/>
            <person name="Barakat M."/>
            <person name="Bonnefoy V."/>
            <person name="Bruneel O."/>
            <person name="Chandler M."/>
            <person name="Cleiss J."/>
            <person name="Duran R."/>
            <person name="Elbaz-Poulichet F."/>
            <person name="Fonknechten N."/>
            <person name="Lauga B."/>
            <person name="Mornico D."/>
            <person name="Ortet P."/>
            <person name="Schaeffer C."/>
            <person name="Siguier P."/>
            <person name="Alexander Thil Smith A."/>
            <person name="Van Dorsselaer A."/>
            <person name="Weissenbach J."/>
            <person name="Medigue C."/>
            <person name="Le Paslier D."/>
        </authorList>
    </citation>
    <scope>NUCLEOTIDE SEQUENCE</scope>
</reference>
<organism evidence="1">
    <name type="scientific">mine drainage metagenome</name>
    <dbReference type="NCBI Taxonomy" id="410659"/>
    <lineage>
        <taxon>unclassified sequences</taxon>
        <taxon>metagenomes</taxon>
        <taxon>ecological metagenomes</taxon>
    </lineage>
</organism>
<dbReference type="PROSITE" id="PS51257">
    <property type="entry name" value="PROKAR_LIPOPROTEIN"/>
    <property type="match status" value="1"/>
</dbReference>
<comment type="caution">
    <text evidence="1">The sequence shown here is derived from an EMBL/GenBank/DDBJ whole genome shotgun (WGS) entry which is preliminary data.</text>
</comment>
<dbReference type="InterPro" id="IPR015915">
    <property type="entry name" value="Kelch-typ_b-propeller"/>
</dbReference>
<evidence type="ECO:0000313" key="1">
    <source>
        <dbReference type="EMBL" id="CBI00058.1"/>
    </source>
</evidence>
<evidence type="ECO:0008006" key="2">
    <source>
        <dbReference type="Google" id="ProtNLM"/>
    </source>
</evidence>